<dbReference type="Proteomes" id="UP000008461">
    <property type="component" value="Chromosome"/>
</dbReference>
<keyword evidence="4" id="KW-0804">Transcription</keyword>
<dbReference type="EMBL" id="CP002691">
    <property type="protein sequence ID" value="AEE49887.1"/>
    <property type="molecule type" value="Genomic_DNA"/>
</dbReference>
<dbReference type="eggNOG" id="COG1595">
    <property type="taxonomic scope" value="Bacteria"/>
</dbReference>
<dbReference type="InterPro" id="IPR007627">
    <property type="entry name" value="RNA_pol_sigma70_r2"/>
</dbReference>
<reference evidence="7 8" key="1">
    <citation type="journal article" date="2011" name="Stand. Genomic Sci.">
        <title>Complete genome sequence of Haliscomenobacter hydrossis type strain (O).</title>
        <authorList>
            <consortium name="US DOE Joint Genome Institute (JGI-PGF)"/>
            <person name="Daligault H."/>
            <person name="Lapidus A."/>
            <person name="Zeytun A."/>
            <person name="Nolan M."/>
            <person name="Lucas S."/>
            <person name="Del Rio T.G."/>
            <person name="Tice H."/>
            <person name="Cheng J.F."/>
            <person name="Tapia R."/>
            <person name="Han C."/>
            <person name="Goodwin L."/>
            <person name="Pitluck S."/>
            <person name="Liolios K."/>
            <person name="Pagani I."/>
            <person name="Ivanova N."/>
            <person name="Huntemann M."/>
            <person name="Mavromatis K."/>
            <person name="Mikhailova N."/>
            <person name="Pati A."/>
            <person name="Chen A."/>
            <person name="Palaniappan K."/>
            <person name="Land M."/>
            <person name="Hauser L."/>
            <person name="Brambilla E.M."/>
            <person name="Rohde M."/>
            <person name="Verbarg S."/>
            <person name="Goker M."/>
            <person name="Bristow J."/>
            <person name="Eisen J.A."/>
            <person name="Markowitz V."/>
            <person name="Hugenholtz P."/>
            <person name="Kyrpides N.C."/>
            <person name="Klenk H.P."/>
            <person name="Woyke T."/>
        </authorList>
    </citation>
    <scope>NUCLEOTIDE SEQUENCE [LARGE SCALE GENOMIC DNA]</scope>
    <source>
        <strain evidence="8">ATCC 27775 / DSM 1100 / LMG 10767 / O</strain>
    </source>
</reference>
<gene>
    <name evidence="7" type="ordered locus">Halhy_2002</name>
</gene>
<evidence type="ECO:0000259" key="6">
    <source>
        <dbReference type="Pfam" id="PF08281"/>
    </source>
</evidence>
<comment type="similarity">
    <text evidence="1">Belongs to the sigma-70 factor family. ECF subfamily.</text>
</comment>
<dbReference type="SUPFAM" id="SSF88946">
    <property type="entry name" value="Sigma2 domain of RNA polymerase sigma factors"/>
    <property type="match status" value="1"/>
</dbReference>
<dbReference type="InterPro" id="IPR036388">
    <property type="entry name" value="WH-like_DNA-bd_sf"/>
</dbReference>
<keyword evidence="2" id="KW-0805">Transcription regulation</keyword>
<dbReference type="InterPro" id="IPR013324">
    <property type="entry name" value="RNA_pol_sigma_r3/r4-like"/>
</dbReference>
<dbReference type="InterPro" id="IPR013249">
    <property type="entry name" value="RNA_pol_sigma70_r4_t2"/>
</dbReference>
<dbReference type="Pfam" id="PF08281">
    <property type="entry name" value="Sigma70_r4_2"/>
    <property type="match status" value="1"/>
</dbReference>
<evidence type="ECO:0000256" key="2">
    <source>
        <dbReference type="ARBA" id="ARBA00023015"/>
    </source>
</evidence>
<evidence type="ECO:0000256" key="4">
    <source>
        <dbReference type="ARBA" id="ARBA00023163"/>
    </source>
</evidence>
<keyword evidence="8" id="KW-1185">Reference proteome</keyword>
<organism evidence="7 8">
    <name type="scientific">Haliscomenobacter hydrossis (strain ATCC 27775 / DSM 1100 / LMG 10767 / O)</name>
    <dbReference type="NCBI Taxonomy" id="760192"/>
    <lineage>
        <taxon>Bacteria</taxon>
        <taxon>Pseudomonadati</taxon>
        <taxon>Bacteroidota</taxon>
        <taxon>Saprospiria</taxon>
        <taxon>Saprospirales</taxon>
        <taxon>Haliscomenobacteraceae</taxon>
        <taxon>Haliscomenobacter</taxon>
    </lineage>
</organism>
<protein>
    <submittedName>
        <fullName evidence="7">RNA polymerase, sigma-24 subunit, ECF subfamily</fullName>
    </submittedName>
</protein>
<dbReference type="GO" id="GO:0006352">
    <property type="term" value="P:DNA-templated transcription initiation"/>
    <property type="evidence" value="ECO:0007669"/>
    <property type="project" value="InterPro"/>
</dbReference>
<evidence type="ECO:0000259" key="5">
    <source>
        <dbReference type="Pfam" id="PF04542"/>
    </source>
</evidence>
<reference key="2">
    <citation type="submission" date="2011-04" db="EMBL/GenBank/DDBJ databases">
        <title>Complete sequence of chromosome of Haliscomenobacter hydrossis DSM 1100.</title>
        <authorList>
            <consortium name="US DOE Joint Genome Institute (JGI-PGF)"/>
            <person name="Lucas S."/>
            <person name="Han J."/>
            <person name="Lapidus A."/>
            <person name="Bruce D."/>
            <person name="Goodwin L."/>
            <person name="Pitluck S."/>
            <person name="Peters L."/>
            <person name="Kyrpides N."/>
            <person name="Mavromatis K."/>
            <person name="Ivanova N."/>
            <person name="Ovchinnikova G."/>
            <person name="Pagani I."/>
            <person name="Daligault H."/>
            <person name="Detter J.C."/>
            <person name="Han C."/>
            <person name="Land M."/>
            <person name="Hauser L."/>
            <person name="Markowitz V."/>
            <person name="Cheng J.-F."/>
            <person name="Hugenholtz P."/>
            <person name="Woyke T."/>
            <person name="Wu D."/>
            <person name="Verbarg S."/>
            <person name="Frueling A."/>
            <person name="Brambilla E."/>
            <person name="Klenk H.-P."/>
            <person name="Eisen J.A."/>
        </authorList>
    </citation>
    <scope>NUCLEOTIDE SEQUENCE</scope>
    <source>
        <strain>DSM 1100</strain>
    </source>
</reference>
<evidence type="ECO:0000313" key="7">
    <source>
        <dbReference type="EMBL" id="AEE49887.1"/>
    </source>
</evidence>
<feature type="domain" description="RNA polymerase sigma-70 region 2" evidence="5">
    <location>
        <begin position="35"/>
        <end position="101"/>
    </location>
</feature>
<dbReference type="Pfam" id="PF04542">
    <property type="entry name" value="Sigma70_r2"/>
    <property type="match status" value="1"/>
</dbReference>
<dbReference type="InterPro" id="IPR014284">
    <property type="entry name" value="RNA_pol_sigma-70_dom"/>
</dbReference>
<dbReference type="GO" id="GO:0003677">
    <property type="term" value="F:DNA binding"/>
    <property type="evidence" value="ECO:0007669"/>
    <property type="project" value="InterPro"/>
</dbReference>
<dbReference type="PANTHER" id="PTHR43133:SF51">
    <property type="entry name" value="RNA POLYMERASE SIGMA FACTOR"/>
    <property type="match status" value="1"/>
</dbReference>
<dbReference type="CDD" id="cd06171">
    <property type="entry name" value="Sigma70_r4"/>
    <property type="match status" value="1"/>
</dbReference>
<dbReference type="NCBIfam" id="TIGR02937">
    <property type="entry name" value="sigma70-ECF"/>
    <property type="match status" value="1"/>
</dbReference>
<sequence>METLAQHNTARRRGKDDHSLVELAVNGNQRAYSILVERHQSSLLRTIQRIVPNRVDAEDLAQESFGKAFSNLGTYRPQHAFGTWLQRIAINHCIDHQRKRRLHTLSIDTQVHEEFEGRYSENIRSNTMNPEESLISAQKRALIRTMIAQLNERYQVIVEMRYFENLTYAEIAAEMHVPLGTVKAQLHRAKEILHSMLCTPDSAAY</sequence>
<feature type="domain" description="RNA polymerase sigma factor 70 region 4 type 2" evidence="6">
    <location>
        <begin position="142"/>
        <end position="191"/>
    </location>
</feature>
<dbReference type="HOGENOM" id="CLU_047691_3_0_10"/>
<dbReference type="InterPro" id="IPR013325">
    <property type="entry name" value="RNA_pol_sigma_r2"/>
</dbReference>
<dbReference type="RefSeq" id="WP_013764440.1">
    <property type="nucleotide sequence ID" value="NC_015510.1"/>
</dbReference>
<evidence type="ECO:0000313" key="8">
    <source>
        <dbReference type="Proteomes" id="UP000008461"/>
    </source>
</evidence>
<dbReference type="Gene3D" id="1.10.1740.10">
    <property type="match status" value="1"/>
</dbReference>
<dbReference type="SUPFAM" id="SSF88659">
    <property type="entry name" value="Sigma3 and sigma4 domains of RNA polymerase sigma factors"/>
    <property type="match status" value="1"/>
</dbReference>
<dbReference type="STRING" id="760192.Halhy_2002"/>
<name>F4KPD3_HALH1</name>
<dbReference type="Gene3D" id="1.10.10.10">
    <property type="entry name" value="Winged helix-like DNA-binding domain superfamily/Winged helix DNA-binding domain"/>
    <property type="match status" value="1"/>
</dbReference>
<evidence type="ECO:0000256" key="3">
    <source>
        <dbReference type="ARBA" id="ARBA00023082"/>
    </source>
</evidence>
<accession>F4KPD3</accession>
<evidence type="ECO:0000256" key="1">
    <source>
        <dbReference type="ARBA" id="ARBA00010641"/>
    </source>
</evidence>
<dbReference type="AlphaFoldDB" id="F4KPD3"/>
<dbReference type="InterPro" id="IPR039425">
    <property type="entry name" value="RNA_pol_sigma-70-like"/>
</dbReference>
<dbReference type="GO" id="GO:0016987">
    <property type="term" value="F:sigma factor activity"/>
    <property type="evidence" value="ECO:0007669"/>
    <property type="project" value="UniProtKB-KW"/>
</dbReference>
<proteinExistence type="inferred from homology"/>
<dbReference type="KEGG" id="hhy:Halhy_2002"/>
<keyword evidence="3" id="KW-0731">Sigma factor</keyword>
<dbReference type="PANTHER" id="PTHR43133">
    <property type="entry name" value="RNA POLYMERASE ECF-TYPE SIGMA FACTO"/>
    <property type="match status" value="1"/>
</dbReference>